<dbReference type="Proteomes" id="UP000679725">
    <property type="component" value="Unassembled WGS sequence"/>
</dbReference>
<comment type="caution">
    <text evidence="1">The sequence shown here is derived from an EMBL/GenBank/DDBJ whole genome shotgun (WGS) entry which is preliminary data.</text>
</comment>
<evidence type="ECO:0000313" key="2">
    <source>
        <dbReference type="Proteomes" id="UP000679725"/>
    </source>
</evidence>
<protein>
    <submittedName>
        <fullName evidence="1">Uncharacterized protein</fullName>
    </submittedName>
</protein>
<name>A0ABM8UKC4_9BACT</name>
<reference evidence="1 2" key="1">
    <citation type="submission" date="2021-04" db="EMBL/GenBank/DDBJ databases">
        <authorList>
            <person name="Rodrigo-Torres L."/>
            <person name="Arahal R. D."/>
            <person name="Lucena T."/>
        </authorList>
    </citation>
    <scope>NUCLEOTIDE SEQUENCE [LARGE SCALE GENOMIC DNA]</scope>
    <source>
        <strain evidence="1 2">CECT 9623</strain>
    </source>
</reference>
<evidence type="ECO:0000313" key="1">
    <source>
        <dbReference type="EMBL" id="CAG5067935.1"/>
    </source>
</evidence>
<sequence>MDESLRAKAESAIEKSKQSILRCKEIMAEQEELRKKARDLIDRVYEIRNKVMNDDDS</sequence>
<keyword evidence="2" id="KW-1185">Reference proteome</keyword>
<dbReference type="EMBL" id="CAJRAU010000001">
    <property type="protein sequence ID" value="CAG5067935.1"/>
    <property type="molecule type" value="Genomic_DNA"/>
</dbReference>
<organism evidence="1 2">
    <name type="scientific">Dyadobacter linearis</name>
    <dbReference type="NCBI Taxonomy" id="2823330"/>
    <lineage>
        <taxon>Bacteria</taxon>
        <taxon>Pseudomonadati</taxon>
        <taxon>Bacteroidota</taxon>
        <taxon>Cytophagia</taxon>
        <taxon>Cytophagales</taxon>
        <taxon>Spirosomataceae</taxon>
        <taxon>Dyadobacter</taxon>
    </lineage>
</organism>
<accession>A0ABM8UKC4</accession>
<gene>
    <name evidence="1" type="ORF">DYBT9623_00663</name>
</gene>
<proteinExistence type="predicted"/>